<comment type="pathway">
    <text evidence="1 9">Amino-acid degradation; L-valine degradation.</text>
</comment>
<dbReference type="PANTHER" id="PTHR22981">
    <property type="entry name" value="3-HYDROXYISOBUTYRATE DEHYDROGENASE-RELATED"/>
    <property type="match status" value="1"/>
</dbReference>
<dbReference type="AlphaFoldDB" id="A0A167PVY0"/>
<evidence type="ECO:0000313" key="12">
    <source>
        <dbReference type="EMBL" id="OAA57080.1"/>
    </source>
</evidence>
<dbReference type="PROSITE" id="PS00895">
    <property type="entry name" value="3_HYDROXYISOBUT_DH"/>
    <property type="match status" value="1"/>
</dbReference>
<dbReference type="STRING" id="1081102.A0A167PVY0"/>
<evidence type="ECO:0000256" key="6">
    <source>
        <dbReference type="ARBA" id="ARBA00023027"/>
    </source>
</evidence>
<dbReference type="InterPro" id="IPR008927">
    <property type="entry name" value="6-PGluconate_DH-like_C_sf"/>
</dbReference>
<evidence type="ECO:0000256" key="4">
    <source>
        <dbReference type="ARBA" id="ARBA00022456"/>
    </source>
</evidence>
<dbReference type="PIRSF" id="PIRSF000103">
    <property type="entry name" value="HIBADH"/>
    <property type="match status" value="1"/>
</dbReference>
<dbReference type="PANTHER" id="PTHR22981:SF7">
    <property type="entry name" value="3-HYDROXYISOBUTYRATE DEHYDROGENASE, MITOCHONDRIAL"/>
    <property type="match status" value="1"/>
</dbReference>
<dbReference type="InterPro" id="IPR011548">
    <property type="entry name" value="HIBADH"/>
</dbReference>
<evidence type="ECO:0000256" key="3">
    <source>
        <dbReference type="ARBA" id="ARBA00012991"/>
    </source>
</evidence>
<dbReference type="Pfam" id="PF14833">
    <property type="entry name" value="NAD_binding_11"/>
    <property type="match status" value="1"/>
</dbReference>
<protein>
    <recommendedName>
        <fullName evidence="3 9">3-hydroxyisobutyrate dehydrogenase</fullName>
        <shortName evidence="9">HIBADH</shortName>
        <ecNumber evidence="3 9">1.1.1.31</ecNumber>
    </recommendedName>
</protein>
<feature type="domain" description="3-hydroxyisobutyrate dehydrogenase-like NAD-binding" evidence="11">
    <location>
        <begin position="204"/>
        <end position="332"/>
    </location>
</feature>
<evidence type="ECO:0000259" key="10">
    <source>
        <dbReference type="Pfam" id="PF03446"/>
    </source>
</evidence>
<dbReference type="InterPro" id="IPR029154">
    <property type="entry name" value="HIBADH-like_NADP-bd"/>
</dbReference>
<dbReference type="GO" id="GO:0050661">
    <property type="term" value="F:NADP binding"/>
    <property type="evidence" value="ECO:0007669"/>
    <property type="project" value="InterPro"/>
</dbReference>
<feature type="active site" evidence="8">
    <location>
        <position position="210"/>
    </location>
</feature>
<dbReference type="InterPro" id="IPR036291">
    <property type="entry name" value="NAD(P)-bd_dom_sf"/>
</dbReference>
<dbReference type="Pfam" id="PF03446">
    <property type="entry name" value="NAD_binding_2"/>
    <property type="match status" value="1"/>
</dbReference>
<dbReference type="GO" id="GO:0008442">
    <property type="term" value="F:3-hydroxyisobutyrate dehydrogenase activity"/>
    <property type="evidence" value="ECO:0007669"/>
    <property type="project" value="UniProtKB-EC"/>
</dbReference>
<dbReference type="Gene3D" id="3.40.50.720">
    <property type="entry name" value="NAD(P)-binding Rossmann-like Domain"/>
    <property type="match status" value="1"/>
</dbReference>
<comment type="catalytic activity">
    <reaction evidence="7 9">
        <text>3-hydroxy-2-methylpropanoate + NAD(+) = 2-methyl-3-oxopropanoate + NADH + H(+)</text>
        <dbReference type="Rhea" id="RHEA:17681"/>
        <dbReference type="ChEBI" id="CHEBI:11805"/>
        <dbReference type="ChEBI" id="CHEBI:15378"/>
        <dbReference type="ChEBI" id="CHEBI:57540"/>
        <dbReference type="ChEBI" id="CHEBI:57700"/>
        <dbReference type="ChEBI" id="CHEBI:57945"/>
        <dbReference type="EC" id="1.1.1.31"/>
    </reaction>
</comment>
<organism evidence="12 13">
    <name type="scientific">Niveomyces insectorum RCEF 264</name>
    <dbReference type="NCBI Taxonomy" id="1081102"/>
    <lineage>
        <taxon>Eukaryota</taxon>
        <taxon>Fungi</taxon>
        <taxon>Dikarya</taxon>
        <taxon>Ascomycota</taxon>
        <taxon>Pezizomycotina</taxon>
        <taxon>Sordariomycetes</taxon>
        <taxon>Hypocreomycetidae</taxon>
        <taxon>Hypocreales</taxon>
        <taxon>Cordycipitaceae</taxon>
        <taxon>Niveomyces</taxon>
    </lineage>
</organism>
<keyword evidence="4 9" id="KW-0101">Branched-chain amino acid catabolism</keyword>
<accession>A0A167PVY0</accession>
<dbReference type="GO" id="GO:0006574">
    <property type="term" value="P:L-valine catabolic process"/>
    <property type="evidence" value="ECO:0007669"/>
    <property type="project" value="UniProtKB-UniPathway"/>
</dbReference>
<evidence type="ECO:0000256" key="8">
    <source>
        <dbReference type="PIRSR" id="PIRSR000103-1"/>
    </source>
</evidence>
<dbReference type="GO" id="GO:0051287">
    <property type="term" value="F:NAD binding"/>
    <property type="evidence" value="ECO:0007669"/>
    <property type="project" value="InterPro"/>
</dbReference>
<keyword evidence="13" id="KW-1185">Reference proteome</keyword>
<evidence type="ECO:0000256" key="7">
    <source>
        <dbReference type="ARBA" id="ARBA00049197"/>
    </source>
</evidence>
<dbReference type="EMBL" id="AZHD01000015">
    <property type="protein sequence ID" value="OAA57080.1"/>
    <property type="molecule type" value="Genomic_DNA"/>
</dbReference>
<dbReference type="NCBIfam" id="TIGR01692">
    <property type="entry name" value="HIBADH"/>
    <property type="match status" value="1"/>
</dbReference>
<dbReference type="InterPro" id="IPR002204">
    <property type="entry name" value="3-OH-isobutyrate_DH-rel_CS"/>
</dbReference>
<dbReference type="SUPFAM" id="SSF48179">
    <property type="entry name" value="6-phosphogluconate dehydrogenase C-terminal domain-like"/>
    <property type="match status" value="1"/>
</dbReference>
<dbReference type="GO" id="GO:0005739">
    <property type="term" value="C:mitochondrion"/>
    <property type="evidence" value="ECO:0007669"/>
    <property type="project" value="TreeGrafter"/>
</dbReference>
<evidence type="ECO:0000313" key="13">
    <source>
        <dbReference type="Proteomes" id="UP000076874"/>
    </source>
</evidence>
<dbReference type="InterPro" id="IPR015815">
    <property type="entry name" value="HIBADH-related"/>
</dbReference>
<dbReference type="FunFam" id="1.10.1040.10:FF:000006">
    <property type="entry name" value="3-hydroxyisobutyrate dehydrogenase"/>
    <property type="match status" value="1"/>
</dbReference>
<evidence type="ECO:0000256" key="9">
    <source>
        <dbReference type="RuleBase" id="RU910714"/>
    </source>
</evidence>
<sequence length="337" mass="35244">MRPATRVFRQVRLVQRRPFSSSPARLDRYGFIGLGQMGYQMAKNLQQKLSPSDTVRLYDINTEAVKKLASEAEAFTGGAAVEVTSSIAAVAKDADYVVTVLPEPVHVQAVYKDILAPGLAAGTGGEKPVFIDCSTIDPSTSRAVASTVAKAGGHFVDAPMSGGVVGASAGTLTFMLGCPADLLPRVEPVLLRMGRRVFPCGVQGSGLAAKLANNYLLAINNIGTAEAMNLGIRWGLDPAVLAGVINASTGKCWPSEINNPVPGVVPTAPASRDYAGGFGISLMKKDLGLAVSAAKETGARLTLAPAAQELYAAAAEAEDCRGRDFSVVYRYLGKKET</sequence>
<evidence type="ECO:0000256" key="2">
    <source>
        <dbReference type="ARBA" id="ARBA00006013"/>
    </source>
</evidence>
<dbReference type="SUPFAM" id="SSF51735">
    <property type="entry name" value="NAD(P)-binding Rossmann-fold domains"/>
    <property type="match status" value="1"/>
</dbReference>
<dbReference type="InterPro" id="IPR013328">
    <property type="entry name" value="6PGD_dom2"/>
</dbReference>
<comment type="caution">
    <text evidence="12">The sequence shown here is derived from an EMBL/GenBank/DDBJ whole genome shotgun (WGS) entry which is preliminary data.</text>
</comment>
<dbReference type="Gene3D" id="1.10.1040.10">
    <property type="entry name" value="N-(1-d-carboxylethyl)-l-norvaline Dehydrogenase, domain 2"/>
    <property type="match status" value="1"/>
</dbReference>
<comment type="similarity">
    <text evidence="2">Belongs to the HIBADH-related family. 3-hydroxyisobutyrate dehydrogenase subfamily.</text>
</comment>
<keyword evidence="6 9" id="KW-0520">NAD</keyword>
<keyword evidence="5 9" id="KW-0560">Oxidoreductase</keyword>
<evidence type="ECO:0000259" key="11">
    <source>
        <dbReference type="Pfam" id="PF14833"/>
    </source>
</evidence>
<evidence type="ECO:0000256" key="5">
    <source>
        <dbReference type="ARBA" id="ARBA00023002"/>
    </source>
</evidence>
<feature type="domain" description="6-phosphogluconate dehydrogenase NADP-binding" evidence="10">
    <location>
        <begin position="29"/>
        <end position="200"/>
    </location>
</feature>
<evidence type="ECO:0000256" key="1">
    <source>
        <dbReference type="ARBA" id="ARBA00005109"/>
    </source>
</evidence>
<reference evidence="12 13" key="1">
    <citation type="journal article" date="2016" name="Genome Biol. Evol.">
        <title>Divergent and convergent evolution of fungal pathogenicity.</title>
        <authorList>
            <person name="Shang Y."/>
            <person name="Xiao G."/>
            <person name="Zheng P."/>
            <person name="Cen K."/>
            <person name="Zhan S."/>
            <person name="Wang C."/>
        </authorList>
    </citation>
    <scope>NUCLEOTIDE SEQUENCE [LARGE SCALE GENOMIC DNA]</scope>
    <source>
        <strain evidence="12 13">RCEF 264</strain>
    </source>
</reference>
<gene>
    <name evidence="12" type="ORF">SPI_07461</name>
</gene>
<dbReference type="InterPro" id="IPR006115">
    <property type="entry name" value="6PGDH_NADP-bd"/>
</dbReference>
<dbReference type="Proteomes" id="UP000076874">
    <property type="component" value="Unassembled WGS sequence"/>
</dbReference>
<dbReference type="OrthoDB" id="21615at2759"/>
<dbReference type="UniPathway" id="UPA00362"/>
<dbReference type="EC" id="1.1.1.31" evidence="3 9"/>
<proteinExistence type="inferred from homology"/>
<name>A0A167PVY0_9HYPO</name>